<keyword evidence="7" id="KW-1185">Reference proteome</keyword>
<dbReference type="KEGG" id="pgu:PGUG_05432"/>
<gene>
    <name evidence="6" type="ORF">PGUG_05432</name>
</gene>
<dbReference type="OMA" id="ADPYENT"/>
<dbReference type="VEuPathDB" id="FungiDB:PGUG_05432"/>
<dbReference type="InParanoid" id="A5DQ81"/>
<evidence type="ECO:0000256" key="5">
    <source>
        <dbReference type="SAM" id="Phobius"/>
    </source>
</evidence>
<comment type="similarity">
    <text evidence="2">Belongs to the eukaryotic RPC7 RNA polymerase subunit family.</text>
</comment>
<dbReference type="Pfam" id="PF11705">
    <property type="entry name" value="RNA_pol_3_Rpc31"/>
    <property type="match status" value="1"/>
</dbReference>
<feature type="region of interest" description="Disordered" evidence="4">
    <location>
        <begin position="236"/>
        <end position="288"/>
    </location>
</feature>
<evidence type="ECO:0008006" key="8">
    <source>
        <dbReference type="Google" id="ProtNLM"/>
    </source>
</evidence>
<evidence type="ECO:0000256" key="4">
    <source>
        <dbReference type="SAM" id="MobiDB-lite"/>
    </source>
</evidence>
<accession>A5DQ81</accession>
<keyword evidence="5" id="KW-0472">Membrane</keyword>
<evidence type="ECO:0000256" key="3">
    <source>
        <dbReference type="ARBA" id="ARBA00023242"/>
    </source>
</evidence>
<dbReference type="OrthoDB" id="5377312at2759"/>
<evidence type="ECO:0000256" key="2">
    <source>
        <dbReference type="ARBA" id="ARBA00008352"/>
    </source>
</evidence>
<reference evidence="6 7" key="1">
    <citation type="journal article" date="2009" name="Nature">
        <title>Evolution of pathogenicity and sexual reproduction in eight Candida genomes.</title>
        <authorList>
            <person name="Butler G."/>
            <person name="Rasmussen M.D."/>
            <person name="Lin M.F."/>
            <person name="Santos M.A."/>
            <person name="Sakthikumar S."/>
            <person name="Munro C.A."/>
            <person name="Rheinbay E."/>
            <person name="Grabherr M."/>
            <person name="Forche A."/>
            <person name="Reedy J.L."/>
            <person name="Agrafioti I."/>
            <person name="Arnaud M.B."/>
            <person name="Bates S."/>
            <person name="Brown A.J."/>
            <person name="Brunke S."/>
            <person name="Costanzo M.C."/>
            <person name="Fitzpatrick D.A."/>
            <person name="de Groot P.W."/>
            <person name="Harris D."/>
            <person name="Hoyer L.L."/>
            <person name="Hube B."/>
            <person name="Klis F.M."/>
            <person name="Kodira C."/>
            <person name="Lennard N."/>
            <person name="Logue M.E."/>
            <person name="Martin R."/>
            <person name="Neiman A.M."/>
            <person name="Nikolaou E."/>
            <person name="Quail M.A."/>
            <person name="Quinn J."/>
            <person name="Santos M.C."/>
            <person name="Schmitzberger F.F."/>
            <person name="Sherlock G."/>
            <person name="Shah P."/>
            <person name="Silverstein K.A."/>
            <person name="Skrzypek M.S."/>
            <person name="Soll D."/>
            <person name="Staggs R."/>
            <person name="Stansfield I."/>
            <person name="Stumpf M.P."/>
            <person name="Sudbery P.E."/>
            <person name="Srikantha T."/>
            <person name="Zeng Q."/>
            <person name="Berman J."/>
            <person name="Berriman M."/>
            <person name="Heitman J."/>
            <person name="Gow N.A."/>
            <person name="Lorenz M.C."/>
            <person name="Birren B.W."/>
            <person name="Kellis M."/>
            <person name="Cuomo C.A."/>
        </authorList>
    </citation>
    <scope>NUCLEOTIDE SEQUENCE [LARGE SCALE GENOMIC DNA]</scope>
    <source>
        <strain evidence="7">ATCC 6260 / CBS 566 / DSM 6381 / JCM 1539 / NBRC 10279 / NRRL Y-324</strain>
    </source>
</reference>
<name>A5DQ81_PICGU</name>
<dbReference type="GeneID" id="5124493"/>
<dbReference type="HOGENOM" id="CLU_072641_2_0_1"/>
<dbReference type="AlphaFoldDB" id="A5DQ81"/>
<evidence type="ECO:0000313" key="7">
    <source>
        <dbReference type="Proteomes" id="UP000001997"/>
    </source>
</evidence>
<feature type="compositionally biased region" description="Acidic residues" evidence="4">
    <location>
        <begin position="236"/>
        <end position="265"/>
    </location>
</feature>
<dbReference type="eggNOG" id="ENOG502RZ0V">
    <property type="taxonomic scope" value="Eukaryota"/>
</dbReference>
<feature type="transmembrane region" description="Helical" evidence="5">
    <location>
        <begin position="21"/>
        <end position="45"/>
    </location>
</feature>
<dbReference type="GO" id="GO:0006383">
    <property type="term" value="P:transcription by RNA polymerase III"/>
    <property type="evidence" value="ECO:0007669"/>
    <property type="project" value="InterPro"/>
</dbReference>
<organism evidence="6 7">
    <name type="scientific">Meyerozyma guilliermondii (strain ATCC 6260 / CBS 566 / DSM 6381 / JCM 1539 / NBRC 10279 / NRRL Y-324)</name>
    <name type="common">Yeast</name>
    <name type="synonym">Candida guilliermondii</name>
    <dbReference type="NCBI Taxonomy" id="294746"/>
    <lineage>
        <taxon>Eukaryota</taxon>
        <taxon>Fungi</taxon>
        <taxon>Dikarya</taxon>
        <taxon>Ascomycota</taxon>
        <taxon>Saccharomycotina</taxon>
        <taxon>Pichiomycetes</taxon>
        <taxon>Debaryomycetaceae</taxon>
        <taxon>Meyerozyma</taxon>
    </lineage>
</organism>
<keyword evidence="5" id="KW-1133">Transmembrane helix</keyword>
<evidence type="ECO:0000313" key="6">
    <source>
        <dbReference type="EMBL" id="EDK41334.2"/>
    </source>
</evidence>
<dbReference type="EMBL" id="CH408161">
    <property type="protein sequence ID" value="EDK41334.2"/>
    <property type="molecule type" value="Genomic_DNA"/>
</dbReference>
<feature type="compositionally biased region" description="Acidic residues" evidence="4">
    <location>
        <begin position="273"/>
        <end position="288"/>
    </location>
</feature>
<comment type="subcellular location">
    <subcellularLocation>
        <location evidence="1">Nucleus</location>
    </subcellularLocation>
</comment>
<keyword evidence="5" id="KW-0812">Transmembrane</keyword>
<dbReference type="Proteomes" id="UP000001997">
    <property type="component" value="Unassembled WGS sequence"/>
</dbReference>
<dbReference type="InterPro" id="IPR024661">
    <property type="entry name" value="RNA_pol_III_Rpc31"/>
</dbReference>
<proteinExistence type="inferred from homology"/>
<protein>
    <recommendedName>
        <fullName evidence="8">DNA-directed RNA polymerase III subunit</fullName>
    </recommendedName>
</protein>
<dbReference type="GO" id="GO:0005666">
    <property type="term" value="C:RNA polymerase III complex"/>
    <property type="evidence" value="ECO:0007669"/>
    <property type="project" value="TreeGrafter"/>
</dbReference>
<sequence>MKEKKKKKEQKGKPIRINSSRLHSIFVYVIYLFIFPLLIISPFLFLCSLCTHAPQTFRIQQDLHHHFFMSFGRNNARTLLPFGLDYSDITSSSSGSATPTLEFPVNWPLLENESDASKQAMAFSQLLVNGPFFTGNVESLDKPLVGTSSDGIERHSDKYKPVKKIGRTVEEHPYQLEYFPEELYSVMGISNKQKRLLSLSSFKHNGGLAEYEINQNDHELSVQAQLEKLKELADNLEDGDASIQDNGEEEPDMDDEFEEDEDDDYNAEKYFNDGDDDGIDEGDDEAAF</sequence>
<keyword evidence="3" id="KW-0539">Nucleus</keyword>
<dbReference type="RefSeq" id="XP_001482412.2">
    <property type="nucleotide sequence ID" value="XM_001482362.1"/>
</dbReference>
<dbReference type="FunCoup" id="A5DQ81">
    <property type="interactions" value="85"/>
</dbReference>
<evidence type="ECO:0000256" key="1">
    <source>
        <dbReference type="ARBA" id="ARBA00004123"/>
    </source>
</evidence>
<dbReference type="PANTHER" id="PTHR15367:SF2">
    <property type="entry name" value="DNA-DIRECTED RNA POLYMERASE III SUBUNIT"/>
    <property type="match status" value="1"/>
</dbReference>
<dbReference type="PANTHER" id="PTHR15367">
    <property type="entry name" value="DNA-DIRECTED RNA POLYMERASE III"/>
    <property type="match status" value="1"/>
</dbReference>